<dbReference type="GO" id="GO:0046872">
    <property type="term" value="F:metal ion binding"/>
    <property type="evidence" value="ECO:0007669"/>
    <property type="project" value="InterPro"/>
</dbReference>
<protein>
    <submittedName>
        <fullName evidence="1">Heavy-metal-associated domain-containing protein</fullName>
    </submittedName>
</protein>
<dbReference type="CDD" id="cd00371">
    <property type="entry name" value="HMA"/>
    <property type="match status" value="1"/>
</dbReference>
<reference evidence="2" key="1">
    <citation type="journal article" date="2022" name="G3 (Bethesda)">
        <title>Unveiling the complete genome sequence of Alicyclobacillus acidoterrestris DSM 3922T, a taint-producing strain.</title>
        <authorList>
            <person name="Leonardo I.C."/>
            <person name="Barreto Crespo M.T."/>
            <person name="Gaspar F.B."/>
        </authorList>
    </citation>
    <scope>NUCLEOTIDE SEQUENCE [LARGE SCALE GENOMIC DNA]</scope>
    <source>
        <strain evidence="2">DSM 3922</strain>
    </source>
</reference>
<dbReference type="STRING" id="1356854.N007_09545"/>
<keyword evidence="2" id="KW-1185">Reference proteome</keyword>
<dbReference type="KEGG" id="aaco:K1I37_16920"/>
<evidence type="ECO:0000313" key="1">
    <source>
        <dbReference type="EMBL" id="UNO48335.1"/>
    </source>
</evidence>
<dbReference type="InterPro" id="IPR006121">
    <property type="entry name" value="HMA_dom"/>
</dbReference>
<evidence type="ECO:0000313" key="2">
    <source>
        <dbReference type="Proteomes" id="UP000829401"/>
    </source>
</evidence>
<dbReference type="Pfam" id="PF00403">
    <property type="entry name" value="HMA"/>
    <property type="match status" value="1"/>
</dbReference>
<sequence length="68" mass="7193">MAISTLTLEGATCPMCANAVSNALHSLQGVQHLDVDLADQIATITYDDDETTDASIRETVDRASCATH</sequence>
<dbReference type="PROSITE" id="PS50846">
    <property type="entry name" value="HMA_2"/>
    <property type="match status" value="1"/>
</dbReference>
<dbReference type="OrthoDB" id="2376944at2"/>
<proteinExistence type="predicted"/>
<dbReference type="SUPFAM" id="SSF55008">
    <property type="entry name" value="HMA, heavy metal-associated domain"/>
    <property type="match status" value="1"/>
</dbReference>
<dbReference type="Gene3D" id="3.30.70.100">
    <property type="match status" value="1"/>
</dbReference>
<dbReference type="RefSeq" id="WP_021296969.1">
    <property type="nucleotide sequence ID" value="NZ_AURB01000141.1"/>
</dbReference>
<accession>T0D0M2</accession>
<dbReference type="AlphaFoldDB" id="T0D0M2"/>
<gene>
    <name evidence="1" type="ORF">K1I37_16920</name>
</gene>
<dbReference type="Proteomes" id="UP000829401">
    <property type="component" value="Chromosome"/>
</dbReference>
<name>T0D0M2_ALIAG</name>
<dbReference type="InterPro" id="IPR036163">
    <property type="entry name" value="HMA_dom_sf"/>
</dbReference>
<accession>A0A9E6ZQ02</accession>
<dbReference type="EMBL" id="CP080467">
    <property type="protein sequence ID" value="UNO48335.1"/>
    <property type="molecule type" value="Genomic_DNA"/>
</dbReference>
<organism evidence="1 2">
    <name type="scientific">Alicyclobacillus acidoterrestris (strain ATCC 49025 / DSM 3922 / CIP 106132 / NCIMB 13137 / GD3B)</name>
    <dbReference type="NCBI Taxonomy" id="1356854"/>
    <lineage>
        <taxon>Bacteria</taxon>
        <taxon>Bacillati</taxon>
        <taxon>Bacillota</taxon>
        <taxon>Bacilli</taxon>
        <taxon>Bacillales</taxon>
        <taxon>Alicyclobacillaceae</taxon>
        <taxon>Alicyclobacillus</taxon>
    </lineage>
</organism>
<dbReference type="eggNOG" id="COG2608">
    <property type="taxonomic scope" value="Bacteria"/>
</dbReference>